<feature type="transmembrane region" description="Helical" evidence="4">
    <location>
        <begin position="73"/>
        <end position="96"/>
    </location>
</feature>
<dbReference type="EMBL" id="GEDC01031048">
    <property type="protein sequence ID" value="JAS06250.1"/>
    <property type="molecule type" value="Transcribed_RNA"/>
</dbReference>
<dbReference type="PANTHER" id="PTHR22996">
    <property type="entry name" value="MAHOGUNIN"/>
    <property type="match status" value="1"/>
</dbReference>
<keyword evidence="1 3" id="KW-0863">Zinc-finger</keyword>
<keyword evidence="4" id="KW-1133">Transmembrane helix</keyword>
<feature type="transmembrane region" description="Helical" evidence="4">
    <location>
        <begin position="141"/>
        <end position="161"/>
    </location>
</feature>
<keyword evidence="4" id="KW-0812">Transmembrane</keyword>
<reference evidence="6" key="1">
    <citation type="submission" date="2015-12" db="EMBL/GenBank/DDBJ databases">
        <title>De novo transcriptome assembly of four potential Pierce s Disease insect vectors from Arizona vineyards.</title>
        <authorList>
            <person name="Tassone E.E."/>
        </authorList>
    </citation>
    <scope>NUCLEOTIDE SEQUENCE</scope>
</reference>
<proteinExistence type="predicted"/>
<keyword evidence="1 3" id="KW-0479">Metal-binding</keyword>
<feature type="domain" description="RING-type" evidence="5">
    <location>
        <begin position="292"/>
        <end position="329"/>
    </location>
</feature>
<feature type="transmembrane region" description="Helical" evidence="4">
    <location>
        <begin position="193"/>
        <end position="212"/>
    </location>
</feature>
<dbReference type="Pfam" id="PF13920">
    <property type="entry name" value="zf-C3HC4_3"/>
    <property type="match status" value="1"/>
</dbReference>
<dbReference type="SMART" id="SM00184">
    <property type="entry name" value="RING"/>
    <property type="match status" value="1"/>
</dbReference>
<evidence type="ECO:0000313" key="6">
    <source>
        <dbReference type="EMBL" id="JAS06250.1"/>
    </source>
</evidence>
<dbReference type="CDD" id="cd16649">
    <property type="entry name" value="mRING-HC-C3HC5_CGRF1-like"/>
    <property type="match status" value="1"/>
</dbReference>
<gene>
    <name evidence="6" type="ORF">g.21870</name>
</gene>
<evidence type="ECO:0000256" key="3">
    <source>
        <dbReference type="PROSITE-ProRule" id="PRU00175"/>
    </source>
</evidence>
<protein>
    <recommendedName>
        <fullName evidence="5">RING-type domain-containing protein</fullName>
    </recommendedName>
</protein>
<dbReference type="SUPFAM" id="SSF57850">
    <property type="entry name" value="RING/U-box"/>
    <property type="match status" value="1"/>
</dbReference>
<organism evidence="6">
    <name type="scientific">Clastoptera arizonana</name>
    <name type="common">Arizona spittle bug</name>
    <dbReference type="NCBI Taxonomy" id="38151"/>
    <lineage>
        <taxon>Eukaryota</taxon>
        <taxon>Metazoa</taxon>
        <taxon>Ecdysozoa</taxon>
        <taxon>Arthropoda</taxon>
        <taxon>Hexapoda</taxon>
        <taxon>Insecta</taxon>
        <taxon>Pterygota</taxon>
        <taxon>Neoptera</taxon>
        <taxon>Paraneoptera</taxon>
        <taxon>Hemiptera</taxon>
        <taxon>Auchenorrhyncha</taxon>
        <taxon>Cercopoidea</taxon>
        <taxon>Clastopteridae</taxon>
        <taxon>Clastoptera</taxon>
    </lineage>
</organism>
<name>A0A1B6BZ14_9HEMI</name>
<dbReference type="GO" id="GO:0061630">
    <property type="term" value="F:ubiquitin protein ligase activity"/>
    <property type="evidence" value="ECO:0007669"/>
    <property type="project" value="UniProtKB-EC"/>
</dbReference>
<evidence type="ECO:0000256" key="1">
    <source>
        <dbReference type="ARBA" id="ARBA00022771"/>
    </source>
</evidence>
<dbReference type="Gene3D" id="3.30.40.10">
    <property type="entry name" value="Zinc/RING finger domain, C3HC4 (zinc finger)"/>
    <property type="match status" value="1"/>
</dbReference>
<dbReference type="GO" id="GO:0008270">
    <property type="term" value="F:zinc ion binding"/>
    <property type="evidence" value="ECO:0007669"/>
    <property type="project" value="UniProtKB-KW"/>
</dbReference>
<evidence type="ECO:0000256" key="2">
    <source>
        <dbReference type="ARBA" id="ARBA00022833"/>
    </source>
</evidence>
<keyword evidence="4" id="KW-0472">Membrane</keyword>
<dbReference type="AlphaFoldDB" id="A0A1B6BZ14"/>
<dbReference type="GO" id="GO:0005737">
    <property type="term" value="C:cytoplasm"/>
    <property type="evidence" value="ECO:0007669"/>
    <property type="project" value="TreeGrafter"/>
</dbReference>
<accession>A0A1B6BZ14</accession>
<evidence type="ECO:0000259" key="5">
    <source>
        <dbReference type="PROSITE" id="PS50089"/>
    </source>
</evidence>
<dbReference type="InterPro" id="IPR001841">
    <property type="entry name" value="Znf_RING"/>
</dbReference>
<dbReference type="InterPro" id="IPR045194">
    <property type="entry name" value="MGRN1/RNF157-like"/>
</dbReference>
<dbReference type="PANTHER" id="PTHR22996:SF0">
    <property type="entry name" value="RE60872P-RELATED"/>
    <property type="match status" value="1"/>
</dbReference>
<evidence type="ECO:0000256" key="4">
    <source>
        <dbReference type="SAM" id="Phobius"/>
    </source>
</evidence>
<feature type="transmembrane region" description="Helical" evidence="4">
    <location>
        <begin position="6"/>
        <end position="23"/>
    </location>
</feature>
<dbReference type="PROSITE" id="PS50089">
    <property type="entry name" value="ZF_RING_2"/>
    <property type="match status" value="1"/>
</dbReference>
<dbReference type="InterPro" id="IPR013083">
    <property type="entry name" value="Znf_RING/FYVE/PHD"/>
</dbReference>
<sequence length="340" mass="40156">MVTQVFGFLNLIISFLSLLLYIIKSVLYITLMMGEVVVNILWCFVVKFDSFVKSSITCVKIMYEDFIYFLNDLYFYVSFCVQFVTIVSENIIFLFVRIQNLFLNCVSSLTNIAHSLYVISYLIINYTLIFFKLVLESLQLLGLNIWMIFTEILPLLIFYAVRYTFVQIKLNLQKFNSNAFLISENIKNVIHNFSYESVSGLVIGTLILYIIYRKCSYSSFKYYIIMPLVSTLVYCFCIVSDTVIKIYRLKLHNLENNFICAIFLKTINSLRYQNWIYKNCENHTINNFEERCVICLDSKRDVILLPCRHFCMCSPCSEKFDNNNCPICRQIFNEKLQVFY</sequence>
<feature type="transmembrane region" description="Helical" evidence="4">
    <location>
        <begin position="224"/>
        <end position="244"/>
    </location>
</feature>
<dbReference type="GO" id="GO:0016567">
    <property type="term" value="P:protein ubiquitination"/>
    <property type="evidence" value="ECO:0007669"/>
    <property type="project" value="TreeGrafter"/>
</dbReference>
<keyword evidence="2" id="KW-0862">Zinc</keyword>